<dbReference type="AlphaFoldDB" id="A0A366LKM0"/>
<evidence type="ECO:0000313" key="2">
    <source>
        <dbReference type="Proteomes" id="UP000253303"/>
    </source>
</evidence>
<dbReference type="EMBL" id="QMEY01000041">
    <property type="protein sequence ID" value="RBQ13979.1"/>
    <property type="molecule type" value="Genomic_DNA"/>
</dbReference>
<dbReference type="Proteomes" id="UP000253303">
    <property type="component" value="Unassembled WGS sequence"/>
</dbReference>
<organism evidence="1 2">
    <name type="scientific">Spongiactinospora rosea</name>
    <dbReference type="NCBI Taxonomy" id="2248750"/>
    <lineage>
        <taxon>Bacteria</taxon>
        <taxon>Bacillati</taxon>
        <taxon>Actinomycetota</taxon>
        <taxon>Actinomycetes</taxon>
        <taxon>Streptosporangiales</taxon>
        <taxon>Streptosporangiaceae</taxon>
        <taxon>Spongiactinospora</taxon>
    </lineage>
</organism>
<evidence type="ECO:0000313" key="1">
    <source>
        <dbReference type="EMBL" id="RBQ13979.1"/>
    </source>
</evidence>
<sequence>MSSFLLSHTLIRARSADTVALPSPYTSRQPEFGAEAAAGEIGIVPTASPTMSILAILYAFDTIACPLDDRLIAESSAKST</sequence>
<accession>A0A366LKM0</accession>
<reference evidence="1 2" key="1">
    <citation type="submission" date="2018-06" db="EMBL/GenBank/DDBJ databases">
        <title>Sphaerisporangium craniellae sp. nov., isolated from a marine sponge in the South China Sea.</title>
        <authorList>
            <person name="Li L."/>
        </authorList>
    </citation>
    <scope>NUCLEOTIDE SEQUENCE [LARGE SCALE GENOMIC DNA]</scope>
    <source>
        <strain evidence="1 2">LHW63015</strain>
    </source>
</reference>
<proteinExistence type="predicted"/>
<gene>
    <name evidence="1" type="ORF">DP939_43145</name>
</gene>
<keyword evidence="2" id="KW-1185">Reference proteome</keyword>
<name>A0A366LKM0_9ACTN</name>
<protein>
    <submittedName>
        <fullName evidence="1">Uncharacterized protein</fullName>
    </submittedName>
</protein>
<comment type="caution">
    <text evidence="1">The sequence shown here is derived from an EMBL/GenBank/DDBJ whole genome shotgun (WGS) entry which is preliminary data.</text>
</comment>